<sequence>MNVLIDIIKCHEDYIPLDIKDEVKQVVKPDPSQIKIEKLENLISKLNSKLSKQLRTMLFGDCVKAAYQIYAMYNTLQDTCLLIRNAEQYRQSSALQQDLTDINDSLTEAKHFYELAKTTIDQISSQGHSTQDTLLYVKNNLVNAKCQTQCAQTKLESILKDINRHLQCLSFNKKNHSIAIGQTIFSFGISAVQFVTTPDFAITNLTKGLFGLNTSFQAANVIGHSYGFYWTQEEIQKLNELHVKMDKLGKNIKESFENIEHGMKTFNSLKMHIEILRDPALTIDKQQQ</sequence>
<evidence type="ECO:0000313" key="2">
    <source>
        <dbReference type="EMBL" id="CAF1279928.1"/>
    </source>
</evidence>
<evidence type="ECO:0000313" key="1">
    <source>
        <dbReference type="EMBL" id="CAF1088088.1"/>
    </source>
</evidence>
<reference evidence="2" key="1">
    <citation type="submission" date="2021-02" db="EMBL/GenBank/DDBJ databases">
        <authorList>
            <person name="Nowell W R."/>
        </authorList>
    </citation>
    <scope>NUCLEOTIDE SEQUENCE</scope>
</reference>
<dbReference type="Proteomes" id="UP000663854">
    <property type="component" value="Unassembled WGS sequence"/>
</dbReference>
<proteinExistence type="predicted"/>
<dbReference type="EMBL" id="CAJNOL010001069">
    <property type="protein sequence ID" value="CAF1279928.1"/>
    <property type="molecule type" value="Genomic_DNA"/>
</dbReference>
<comment type="caution">
    <text evidence="2">The sequence shown here is derived from an EMBL/GenBank/DDBJ whole genome shotgun (WGS) entry which is preliminary data.</text>
</comment>
<gene>
    <name evidence="2" type="ORF">JXQ802_LOCUS28439</name>
    <name evidence="1" type="ORF">PYM288_LOCUS19031</name>
</gene>
<organism evidence="2 3">
    <name type="scientific">Rotaria sordida</name>
    <dbReference type="NCBI Taxonomy" id="392033"/>
    <lineage>
        <taxon>Eukaryota</taxon>
        <taxon>Metazoa</taxon>
        <taxon>Spiralia</taxon>
        <taxon>Gnathifera</taxon>
        <taxon>Rotifera</taxon>
        <taxon>Eurotatoria</taxon>
        <taxon>Bdelloidea</taxon>
        <taxon>Philodinida</taxon>
        <taxon>Philodinidae</taxon>
        <taxon>Rotaria</taxon>
    </lineage>
</organism>
<protein>
    <submittedName>
        <fullName evidence="2">Uncharacterized protein</fullName>
    </submittedName>
</protein>
<dbReference type="AlphaFoldDB" id="A0A815C7P5"/>
<evidence type="ECO:0000313" key="3">
    <source>
        <dbReference type="Proteomes" id="UP000663870"/>
    </source>
</evidence>
<keyword evidence="3" id="KW-1185">Reference proteome</keyword>
<dbReference type="Proteomes" id="UP000663870">
    <property type="component" value="Unassembled WGS sequence"/>
</dbReference>
<name>A0A815C7P5_9BILA</name>
<accession>A0A815C7P5</accession>
<dbReference type="EMBL" id="CAJNOH010000612">
    <property type="protein sequence ID" value="CAF1088088.1"/>
    <property type="molecule type" value="Genomic_DNA"/>
</dbReference>